<dbReference type="Proteomes" id="UP000594638">
    <property type="component" value="Unassembled WGS sequence"/>
</dbReference>
<evidence type="ECO:0000259" key="2">
    <source>
        <dbReference type="Pfam" id="PF23403"/>
    </source>
</evidence>
<dbReference type="Pfam" id="PF23403">
    <property type="entry name" value="LTI65_LTI78_N"/>
    <property type="match status" value="1"/>
</dbReference>
<gene>
    <name evidence="3" type="ORF">OLEA9_A114980</name>
</gene>
<dbReference type="PANTHER" id="PTHR33836:SF1">
    <property type="entry name" value="LOW-TEMPERATURE-INDUCED 65 KDA PROTEIN-RELATED"/>
    <property type="match status" value="1"/>
</dbReference>
<protein>
    <recommendedName>
        <fullName evidence="2">LTI65/LTI78 N-terminal domain-containing protein</fullName>
    </recommendedName>
</protein>
<organism evidence="3 4">
    <name type="scientific">Olea europaea subsp. europaea</name>
    <dbReference type="NCBI Taxonomy" id="158383"/>
    <lineage>
        <taxon>Eukaryota</taxon>
        <taxon>Viridiplantae</taxon>
        <taxon>Streptophyta</taxon>
        <taxon>Embryophyta</taxon>
        <taxon>Tracheophyta</taxon>
        <taxon>Spermatophyta</taxon>
        <taxon>Magnoliopsida</taxon>
        <taxon>eudicotyledons</taxon>
        <taxon>Gunneridae</taxon>
        <taxon>Pentapetalae</taxon>
        <taxon>asterids</taxon>
        <taxon>lamiids</taxon>
        <taxon>Lamiales</taxon>
        <taxon>Oleaceae</taxon>
        <taxon>Oleeae</taxon>
        <taxon>Olea</taxon>
    </lineage>
</organism>
<dbReference type="GO" id="GO:0006950">
    <property type="term" value="P:response to stress"/>
    <property type="evidence" value="ECO:0007669"/>
    <property type="project" value="TreeGrafter"/>
</dbReference>
<name>A0A8S0RFD8_OLEEU</name>
<dbReference type="GO" id="GO:0009737">
    <property type="term" value="P:response to abscisic acid"/>
    <property type="evidence" value="ECO:0007669"/>
    <property type="project" value="InterPro"/>
</dbReference>
<feature type="domain" description="LTI65/LTI78 N-terminal" evidence="2">
    <location>
        <begin position="32"/>
        <end position="70"/>
    </location>
</feature>
<dbReference type="Gramene" id="OE9A114980T1">
    <property type="protein sequence ID" value="OE9A114980C1"/>
    <property type="gene ID" value="OE9A114980"/>
</dbReference>
<comment type="caution">
    <text evidence="3">The sequence shown here is derived from an EMBL/GenBank/DDBJ whole genome shotgun (WGS) entry which is preliminary data.</text>
</comment>
<reference evidence="3 4" key="1">
    <citation type="submission" date="2019-12" db="EMBL/GenBank/DDBJ databases">
        <authorList>
            <person name="Alioto T."/>
            <person name="Alioto T."/>
            <person name="Gomez Garrido J."/>
        </authorList>
    </citation>
    <scope>NUCLEOTIDE SEQUENCE [LARGE SCALE GENOMIC DNA]</scope>
</reference>
<dbReference type="InterPro" id="IPR037491">
    <property type="entry name" value="LTI78/LTI65"/>
</dbReference>
<keyword evidence="4" id="KW-1185">Reference proteome</keyword>
<evidence type="ECO:0000313" key="4">
    <source>
        <dbReference type="Proteomes" id="UP000594638"/>
    </source>
</evidence>
<accession>A0A8S0RFD8</accession>
<feature type="region of interest" description="Disordered" evidence="1">
    <location>
        <begin position="1"/>
        <end position="72"/>
    </location>
</feature>
<evidence type="ECO:0000256" key="1">
    <source>
        <dbReference type="SAM" id="MobiDB-lite"/>
    </source>
</evidence>
<evidence type="ECO:0000313" key="3">
    <source>
        <dbReference type="EMBL" id="CAA2977711.1"/>
    </source>
</evidence>
<dbReference type="PANTHER" id="PTHR33836">
    <property type="entry name" value="LOW-TEMPERATURE-INDUCED 65 KDA PROTEIN-RELATED"/>
    <property type="match status" value="1"/>
</dbReference>
<dbReference type="InterPro" id="IPR056605">
    <property type="entry name" value="LTI65_LTI78_N"/>
</dbReference>
<feature type="compositionally biased region" description="Basic and acidic residues" evidence="1">
    <location>
        <begin position="12"/>
        <end position="65"/>
    </location>
</feature>
<dbReference type="EMBL" id="CACTIH010003611">
    <property type="protein sequence ID" value="CAA2977711.1"/>
    <property type="molecule type" value="Genomic_DNA"/>
</dbReference>
<proteinExistence type="predicted"/>
<dbReference type="AlphaFoldDB" id="A0A8S0RFD8"/>
<sequence>MESQLHCQHGHHGYEEEPKHSVEGECEGEHHLGEKKSVLKQVKDKGKKIKDTIKKHGHGHEHGYNLEEEEEE</sequence>